<comment type="caution">
    <text evidence="2">The sequence shown here is derived from an EMBL/GenBank/DDBJ whole genome shotgun (WGS) entry which is preliminary data.</text>
</comment>
<keyword evidence="1" id="KW-0472">Membrane</keyword>
<evidence type="ECO:0000313" key="2">
    <source>
        <dbReference type="EMBL" id="EPN55110.1"/>
    </source>
</evidence>
<evidence type="ECO:0000313" key="3">
    <source>
        <dbReference type="Proteomes" id="UP000018849"/>
    </source>
</evidence>
<gene>
    <name evidence="2" type="ORF">A245_23996</name>
</gene>
<name>A0A656JUY1_PSESF</name>
<keyword evidence="1" id="KW-0812">Transmembrane</keyword>
<accession>A0A656JUY1</accession>
<sequence>MGRLIVMQNRHSVIRNTVLNYSGQAYVLLVGILIMPFYLRHLGAEAYGLIGFFTLLQAWLQLLDAGLSPSLVRAVAQQQSLPAGEQSLGRLLRSFELIFLPLAAFSGLFI</sequence>
<proteinExistence type="predicted"/>
<organism evidence="2 3">
    <name type="scientific">Pseudomonas syringae pv. actinidiae ICMP 19096</name>
    <dbReference type="NCBI Taxonomy" id="1194405"/>
    <lineage>
        <taxon>Bacteria</taxon>
        <taxon>Pseudomonadati</taxon>
        <taxon>Pseudomonadota</taxon>
        <taxon>Gammaproteobacteria</taxon>
        <taxon>Pseudomonadales</taxon>
        <taxon>Pseudomonadaceae</taxon>
        <taxon>Pseudomonas</taxon>
        <taxon>Pseudomonas syringae</taxon>
    </lineage>
</organism>
<keyword evidence="1" id="KW-1133">Transmembrane helix</keyword>
<protein>
    <submittedName>
        <fullName evidence="2">Polysaccharide biosynthesis protein</fullName>
    </submittedName>
</protein>
<dbReference type="Proteomes" id="UP000018849">
    <property type="component" value="Unassembled WGS sequence"/>
</dbReference>
<reference evidence="2 3" key="1">
    <citation type="journal article" date="2013" name="PLoS Pathog.">
        <title>Genomic analysis of the Kiwifruit pathogen Pseudomonas syringae pv. actinidiae provides insight into the origins of an emergent plant disease.</title>
        <authorList>
            <person name="McCann H.C."/>
            <person name="Rikkerink E.H."/>
            <person name="Bertels F."/>
            <person name="Fiers M."/>
            <person name="Lu A."/>
            <person name="Rees-George J."/>
            <person name="Andersen M.T."/>
            <person name="Gleave A.P."/>
            <person name="Haubold B."/>
            <person name="Wohlers M.W."/>
            <person name="Guttman D.S."/>
            <person name="Wang P.W."/>
            <person name="Straub C."/>
            <person name="Vanneste J.L."/>
            <person name="Rainey P.B."/>
            <person name="Templeton M.D."/>
        </authorList>
    </citation>
    <scope>NUCLEOTIDE SEQUENCE [LARGE SCALE GENOMIC DNA]</scope>
    <source>
        <strain evidence="2 3">ICMP 19096</strain>
    </source>
</reference>
<dbReference type="AlphaFoldDB" id="A0A656JUY1"/>
<evidence type="ECO:0000256" key="1">
    <source>
        <dbReference type="SAM" id="Phobius"/>
    </source>
</evidence>
<feature type="transmembrane region" description="Helical" evidence="1">
    <location>
        <begin position="20"/>
        <end position="39"/>
    </location>
</feature>
<feature type="non-terminal residue" evidence="2">
    <location>
        <position position="110"/>
    </location>
</feature>
<dbReference type="EMBL" id="AOKF01002064">
    <property type="protein sequence ID" value="EPN55110.1"/>
    <property type="molecule type" value="Genomic_DNA"/>
</dbReference>